<evidence type="ECO:0000259" key="2">
    <source>
        <dbReference type="Pfam" id="PF03787"/>
    </source>
</evidence>
<dbReference type="GO" id="GO:0051607">
    <property type="term" value="P:defense response to virus"/>
    <property type="evidence" value="ECO:0007669"/>
    <property type="project" value="UniProtKB-KW"/>
</dbReference>
<feature type="domain" description="CRISPR type III-associated protein" evidence="2">
    <location>
        <begin position="64"/>
        <end position="278"/>
    </location>
</feature>
<dbReference type="OrthoDB" id="9813956at2"/>
<keyword evidence="4" id="KW-1185">Reference proteome</keyword>
<keyword evidence="1" id="KW-0051">Antiviral defense</keyword>
<dbReference type="EMBL" id="SEWF01000059">
    <property type="protein sequence ID" value="RYU93043.1"/>
    <property type="molecule type" value="Genomic_DNA"/>
</dbReference>
<comment type="caution">
    <text evidence="3">The sequence shown here is derived from an EMBL/GenBank/DDBJ whole genome shotgun (WGS) entry which is preliminary data.</text>
</comment>
<proteinExistence type="predicted"/>
<dbReference type="AlphaFoldDB" id="A0A4Q5LUD2"/>
<reference evidence="3 4" key="1">
    <citation type="submission" date="2019-02" db="EMBL/GenBank/DDBJ databases">
        <title>Bacterial novel species Emticicia sp. 17J42-9 isolated from soil.</title>
        <authorList>
            <person name="Jung H.-Y."/>
        </authorList>
    </citation>
    <scope>NUCLEOTIDE SEQUENCE [LARGE SCALE GENOMIC DNA]</scope>
    <source>
        <strain evidence="3 4">17J42-9</strain>
    </source>
</reference>
<evidence type="ECO:0000313" key="3">
    <source>
        <dbReference type="EMBL" id="RYU93043.1"/>
    </source>
</evidence>
<evidence type="ECO:0000256" key="1">
    <source>
        <dbReference type="ARBA" id="ARBA00023118"/>
    </source>
</evidence>
<gene>
    <name evidence="3" type="primary">cmr6</name>
    <name evidence="3" type="ORF">EWM59_24140</name>
</gene>
<dbReference type="RefSeq" id="WP_130023819.1">
    <property type="nucleotide sequence ID" value="NZ_SEWF01000059.1"/>
</dbReference>
<dbReference type="Proteomes" id="UP000293162">
    <property type="component" value="Unassembled WGS sequence"/>
</dbReference>
<sequence length="283" mass="32249">MNEKEVNLGFLFNKEYYKHNGETSFNFADRGNATYSQGFFKKQNERFKRFIFTGTKTPKGVLDLTTVYPGLAIGLGYGHGIKAEGEFKLGFYFDYTSGLPVIPGSSVKGTLRSCFPNIKPDHKEKYNTDELEKTEAKRGFIRYLFYKAGLSDEQVLQIDIDVLEKEIFEGKSIDKDKKDIQLSIYTRDIFHDATLVQGNSLREIIGDDSITPHPSALKNPIPLLFMKILPNVTFHFEMDIKDSKRYPFVTKAIKQKVFMEIIRTIGIGAKTNVGYGRMVSNTK</sequence>
<evidence type="ECO:0000313" key="4">
    <source>
        <dbReference type="Proteomes" id="UP000293162"/>
    </source>
</evidence>
<accession>A0A4Q5LUD2</accession>
<dbReference type="NCBIfam" id="TIGR01898">
    <property type="entry name" value="cas_TM1791_cmr6"/>
    <property type="match status" value="1"/>
</dbReference>
<protein>
    <submittedName>
        <fullName evidence="3">Type III-B CRISPR module RAMP protein Cmr6</fullName>
    </submittedName>
</protein>
<dbReference type="PANTHER" id="PTHR39965">
    <property type="entry name" value="CRISPR SYSTEM CMR SUBUNIT CMR6"/>
    <property type="match status" value="1"/>
</dbReference>
<dbReference type="InterPro" id="IPR005537">
    <property type="entry name" value="RAMP_III_fam"/>
</dbReference>
<organism evidence="3 4">
    <name type="scientific">Emticicia agri</name>
    <dbReference type="NCBI Taxonomy" id="2492393"/>
    <lineage>
        <taxon>Bacteria</taxon>
        <taxon>Pseudomonadati</taxon>
        <taxon>Bacteroidota</taxon>
        <taxon>Cytophagia</taxon>
        <taxon>Cytophagales</taxon>
        <taxon>Leadbetterellaceae</taxon>
        <taxon>Emticicia</taxon>
    </lineage>
</organism>
<name>A0A4Q5LUD2_9BACT</name>
<dbReference type="Pfam" id="PF03787">
    <property type="entry name" value="RAMPs"/>
    <property type="match status" value="1"/>
</dbReference>
<dbReference type="InterPro" id="IPR010172">
    <property type="entry name" value="CRISPR-assoc_prot_TM1791"/>
</dbReference>
<dbReference type="PANTHER" id="PTHR39965:SF1">
    <property type="entry name" value="CRISPR SYSTEM CMR SUBUNIT CMR6"/>
    <property type="match status" value="1"/>
</dbReference>